<dbReference type="EMBL" id="UGOY01000001">
    <property type="protein sequence ID" value="STY23559.1"/>
    <property type="molecule type" value="Genomic_DNA"/>
</dbReference>
<evidence type="ECO:0000313" key="4">
    <source>
        <dbReference type="Proteomes" id="UP000255110"/>
    </source>
</evidence>
<organism evidence="2 4">
    <name type="scientific">Legionella steigerwaltii</name>
    <dbReference type="NCBI Taxonomy" id="460"/>
    <lineage>
        <taxon>Bacteria</taxon>
        <taxon>Pseudomonadati</taxon>
        <taxon>Pseudomonadota</taxon>
        <taxon>Gammaproteobacteria</taxon>
        <taxon>Legionellales</taxon>
        <taxon>Legionellaceae</taxon>
        <taxon>Legionella</taxon>
    </lineage>
</organism>
<reference evidence="1 3" key="1">
    <citation type="submission" date="2015-11" db="EMBL/GenBank/DDBJ databases">
        <title>Genomic analysis of 38 Legionella species identifies large and diverse effector repertoires.</title>
        <authorList>
            <person name="Burstein D."/>
            <person name="Amaro F."/>
            <person name="Zusman T."/>
            <person name="Lifshitz Z."/>
            <person name="Cohen O."/>
            <person name="Gilbert J.A."/>
            <person name="Pupko T."/>
            <person name="Shuman H.A."/>
            <person name="Segal G."/>
        </authorList>
    </citation>
    <scope>NUCLEOTIDE SEQUENCE [LARGE SCALE GENOMIC DNA]</scope>
    <source>
        <strain evidence="1 3">SC-18-C9</strain>
    </source>
</reference>
<dbReference type="EMBL" id="LNYZ01000007">
    <property type="protein sequence ID" value="KTD78969.1"/>
    <property type="molecule type" value="Genomic_DNA"/>
</dbReference>
<dbReference type="Proteomes" id="UP000054820">
    <property type="component" value="Unassembled WGS sequence"/>
</dbReference>
<dbReference type="RefSeq" id="WP_058476509.1">
    <property type="nucleotide sequence ID" value="NZ_CAAAIO010000007.1"/>
</dbReference>
<keyword evidence="3" id="KW-1185">Reference proteome</keyword>
<accession>A0A378LCV2</accession>
<evidence type="ECO:0000313" key="2">
    <source>
        <dbReference type="EMBL" id="STY23559.1"/>
    </source>
</evidence>
<gene>
    <name evidence="1" type="ORF">Lstg_0926</name>
    <name evidence="2" type="ORF">NCTC11991_02167</name>
</gene>
<proteinExistence type="predicted"/>
<reference evidence="2 4" key="2">
    <citation type="submission" date="2018-06" db="EMBL/GenBank/DDBJ databases">
        <authorList>
            <consortium name="Pathogen Informatics"/>
            <person name="Doyle S."/>
        </authorList>
    </citation>
    <scope>NUCLEOTIDE SEQUENCE [LARGE SCALE GENOMIC DNA]</scope>
    <source>
        <strain evidence="2 4">NCTC11991</strain>
    </source>
</reference>
<name>A0A378LCV2_9GAMM</name>
<dbReference type="AlphaFoldDB" id="A0A378LCV2"/>
<evidence type="ECO:0000313" key="3">
    <source>
        <dbReference type="Proteomes" id="UP000054820"/>
    </source>
</evidence>
<evidence type="ECO:0000313" key="1">
    <source>
        <dbReference type="EMBL" id="KTD78969.1"/>
    </source>
</evidence>
<protein>
    <submittedName>
        <fullName evidence="2">Uncharacterized protein</fullName>
    </submittedName>
</protein>
<sequence>MTKRTHEDIYKDYKIEYHIIKHDSGLVEGTTEIHGPICSTATTKSTKSDLSFLEFNNETEALKALKKMAEKRIDEAEYFHIYNVKTSIGENKCSSCGKIIQN</sequence>
<dbReference type="Proteomes" id="UP000255110">
    <property type="component" value="Unassembled WGS sequence"/>
</dbReference>